<dbReference type="InterPro" id="IPR011835">
    <property type="entry name" value="GS/SS"/>
</dbReference>
<dbReference type="EMBL" id="FNZE01000008">
    <property type="protein sequence ID" value="SEJ42153.1"/>
    <property type="molecule type" value="Genomic_DNA"/>
</dbReference>
<evidence type="ECO:0000256" key="10">
    <source>
        <dbReference type="ARBA" id="ARBA00031722"/>
    </source>
</evidence>
<dbReference type="CDD" id="cd03791">
    <property type="entry name" value="GT5_Glycogen_synthase_DULL1-like"/>
    <property type="match status" value="1"/>
</dbReference>
<comment type="function">
    <text evidence="2 11">Synthesizes alpha-1,4-glucan chains using ADP-glucose.</text>
</comment>
<evidence type="ECO:0000256" key="1">
    <source>
        <dbReference type="ARBA" id="ARBA00001478"/>
    </source>
</evidence>
<comment type="catalytic activity">
    <reaction evidence="1 11">
        <text>[(1-&gt;4)-alpha-D-glucosyl](n) + ADP-alpha-D-glucose = [(1-&gt;4)-alpha-D-glucosyl](n+1) + ADP + H(+)</text>
        <dbReference type="Rhea" id="RHEA:18189"/>
        <dbReference type="Rhea" id="RHEA-COMP:9584"/>
        <dbReference type="Rhea" id="RHEA-COMP:9587"/>
        <dbReference type="ChEBI" id="CHEBI:15378"/>
        <dbReference type="ChEBI" id="CHEBI:15444"/>
        <dbReference type="ChEBI" id="CHEBI:57498"/>
        <dbReference type="ChEBI" id="CHEBI:456216"/>
        <dbReference type="EC" id="2.4.1.21"/>
    </reaction>
</comment>
<name>A0A1H6YLE6_9PSED</name>
<feature type="domain" description="Glycosyl transferase family 1" evidence="12">
    <location>
        <begin position="294"/>
        <end position="446"/>
    </location>
</feature>
<keyword evidence="8 11" id="KW-0808">Transferase</keyword>
<evidence type="ECO:0000256" key="8">
    <source>
        <dbReference type="ARBA" id="ARBA00022679"/>
    </source>
</evidence>
<evidence type="ECO:0000313" key="15">
    <source>
        <dbReference type="Proteomes" id="UP000242930"/>
    </source>
</evidence>
<proteinExistence type="inferred from homology"/>
<keyword evidence="7 11" id="KW-0328">Glycosyltransferase</keyword>
<organism evidence="14 15">
    <name type="scientific">Pseudomonas linyingensis</name>
    <dbReference type="NCBI Taxonomy" id="915471"/>
    <lineage>
        <taxon>Bacteria</taxon>
        <taxon>Pseudomonadati</taxon>
        <taxon>Pseudomonadota</taxon>
        <taxon>Gammaproteobacteria</taxon>
        <taxon>Pseudomonadales</taxon>
        <taxon>Pseudomonadaceae</taxon>
        <taxon>Pseudomonas</taxon>
    </lineage>
</organism>
<gene>
    <name evidence="11" type="primary">glgA</name>
    <name evidence="14" type="ORF">SAMN05216201_108132</name>
</gene>
<evidence type="ECO:0000256" key="4">
    <source>
        <dbReference type="ARBA" id="ARBA00010281"/>
    </source>
</evidence>
<dbReference type="GO" id="GO:0009011">
    <property type="term" value="F:alpha-1,4-glucan glucosyltransferase (ADP-glucose donor) activity"/>
    <property type="evidence" value="ECO:0007669"/>
    <property type="project" value="UniProtKB-UniRule"/>
</dbReference>
<dbReference type="GO" id="GO:0004373">
    <property type="term" value="F:alpha-1,4-glucan glucosyltransferase (UDP-glucose donor) activity"/>
    <property type="evidence" value="ECO:0007669"/>
    <property type="project" value="InterPro"/>
</dbReference>
<evidence type="ECO:0000313" key="14">
    <source>
        <dbReference type="EMBL" id="SEJ42153.1"/>
    </source>
</evidence>
<dbReference type="EC" id="2.4.1.21" evidence="5 11"/>
<dbReference type="RefSeq" id="WP_090311087.1">
    <property type="nucleotide sequence ID" value="NZ_FNZE01000008.1"/>
</dbReference>
<evidence type="ECO:0000259" key="12">
    <source>
        <dbReference type="Pfam" id="PF00534"/>
    </source>
</evidence>
<evidence type="ECO:0000256" key="9">
    <source>
        <dbReference type="ARBA" id="ARBA00023056"/>
    </source>
</evidence>
<evidence type="ECO:0000259" key="13">
    <source>
        <dbReference type="Pfam" id="PF08323"/>
    </source>
</evidence>
<dbReference type="InterPro" id="IPR001296">
    <property type="entry name" value="Glyco_trans_1"/>
</dbReference>
<dbReference type="InterPro" id="IPR013534">
    <property type="entry name" value="Starch_synth_cat_dom"/>
</dbReference>
<dbReference type="AlphaFoldDB" id="A0A1H6YLE6"/>
<comment type="similarity">
    <text evidence="4 11">Belongs to the glycosyltransferase 1 family. Bacterial/plant glycogen synthase subfamily.</text>
</comment>
<sequence length="489" mass="52681">MSKLKILFASSEMAPWVKTGGLGDVSAALPAALRQAGQDIRVLLPHYPALQAAFPDARPLAELPALAPALPPARLLTAEADGLPLLLLDCPPLYANPGNPYLDSYGDDRHDNPVRFGLLSRVAALLGQERSPIGWQADVVHSNDWQTALAAAYLHYQGGAASVATVHNIAFQGCFAHAYLADLGLPEHAWRFDAAEYHGQLCFLKAGLQFASQISTVSPTYAREIQDEQFGYGLAPLLRYRAAALHGILNGIDTDIWNPATDPNLAHPYSSQQLAGKARNKAALQQAMGLEVSATQPLFGVVSRLTHQKGLDLLLAIADDLAALPAQLVVLGSGDAELEAGFAALADRHPRRIAVKLGFDEALAHRIEAGADSFLMPSRFEPCGLNQMYSLHYGTPPVVTATGGLADTVVDVGEASLVSRTANGFLLESATAPALWSAMQRVCRTWRDRQLWQRIQQNGMQQDFSWKHAAHEYIALYRQAIAAPRATTG</sequence>
<evidence type="ECO:0000256" key="3">
    <source>
        <dbReference type="ARBA" id="ARBA00004964"/>
    </source>
</evidence>
<dbReference type="Pfam" id="PF00534">
    <property type="entry name" value="Glycos_transf_1"/>
    <property type="match status" value="1"/>
</dbReference>
<dbReference type="Proteomes" id="UP000242930">
    <property type="component" value="Unassembled WGS sequence"/>
</dbReference>
<dbReference type="SUPFAM" id="SSF53756">
    <property type="entry name" value="UDP-Glycosyltransferase/glycogen phosphorylase"/>
    <property type="match status" value="1"/>
</dbReference>
<dbReference type="NCBIfam" id="NF001899">
    <property type="entry name" value="PRK00654.1-2"/>
    <property type="match status" value="1"/>
</dbReference>
<protein>
    <recommendedName>
        <fullName evidence="6 11">Glycogen synthase</fullName>
        <ecNumber evidence="5 11">2.4.1.21</ecNumber>
    </recommendedName>
    <alternativeName>
        <fullName evidence="10 11">Starch [bacterial glycogen] synthase</fullName>
    </alternativeName>
</protein>
<reference evidence="15" key="1">
    <citation type="submission" date="2016-10" db="EMBL/GenBank/DDBJ databases">
        <authorList>
            <person name="Varghese N."/>
            <person name="Submissions S."/>
        </authorList>
    </citation>
    <scope>NUCLEOTIDE SEQUENCE [LARGE SCALE GENOMIC DNA]</scope>
    <source>
        <strain evidence="15">LMG 25967</strain>
    </source>
</reference>
<evidence type="ECO:0000256" key="2">
    <source>
        <dbReference type="ARBA" id="ARBA00002764"/>
    </source>
</evidence>
<dbReference type="PANTHER" id="PTHR45825">
    <property type="entry name" value="GRANULE-BOUND STARCH SYNTHASE 1, CHLOROPLASTIC/AMYLOPLASTIC"/>
    <property type="match status" value="1"/>
</dbReference>
<evidence type="ECO:0000256" key="11">
    <source>
        <dbReference type="HAMAP-Rule" id="MF_00484"/>
    </source>
</evidence>
<accession>A0A1H6YLE6</accession>
<feature type="binding site" evidence="11">
    <location>
        <position position="18"/>
    </location>
    <ligand>
        <name>ADP-alpha-D-glucose</name>
        <dbReference type="ChEBI" id="CHEBI:57498"/>
    </ligand>
</feature>
<dbReference type="UniPathway" id="UPA00164"/>
<dbReference type="Gene3D" id="3.40.50.2000">
    <property type="entry name" value="Glycogen Phosphorylase B"/>
    <property type="match status" value="2"/>
</dbReference>
<evidence type="ECO:0000256" key="6">
    <source>
        <dbReference type="ARBA" id="ARBA00019935"/>
    </source>
</evidence>
<dbReference type="HAMAP" id="MF_00484">
    <property type="entry name" value="Glycogen_synth"/>
    <property type="match status" value="1"/>
</dbReference>
<dbReference type="OrthoDB" id="9808590at2"/>
<dbReference type="PANTHER" id="PTHR45825:SF11">
    <property type="entry name" value="ALPHA AMYLASE DOMAIN-CONTAINING PROTEIN"/>
    <property type="match status" value="1"/>
</dbReference>
<evidence type="ECO:0000256" key="5">
    <source>
        <dbReference type="ARBA" id="ARBA00012588"/>
    </source>
</evidence>
<evidence type="ECO:0000256" key="7">
    <source>
        <dbReference type="ARBA" id="ARBA00022676"/>
    </source>
</evidence>
<feature type="domain" description="Starch synthase catalytic" evidence="13">
    <location>
        <begin position="5"/>
        <end position="239"/>
    </location>
</feature>
<comment type="pathway">
    <text evidence="3 11">Glycan biosynthesis; glycogen biosynthesis.</text>
</comment>
<dbReference type="GO" id="GO:0005978">
    <property type="term" value="P:glycogen biosynthetic process"/>
    <property type="evidence" value="ECO:0007669"/>
    <property type="project" value="UniProtKB-UniRule"/>
</dbReference>
<keyword evidence="15" id="KW-1185">Reference proteome</keyword>
<dbReference type="NCBIfam" id="TIGR02095">
    <property type="entry name" value="glgA"/>
    <property type="match status" value="1"/>
</dbReference>
<dbReference type="STRING" id="915471.SAMN05216201_108132"/>
<dbReference type="Pfam" id="PF08323">
    <property type="entry name" value="Glyco_transf_5"/>
    <property type="match status" value="1"/>
</dbReference>
<keyword evidence="9 11" id="KW-0320">Glycogen biosynthesis</keyword>